<dbReference type="RefSeq" id="WP_191210146.1">
    <property type="nucleotide sequence ID" value="NZ_BAABKL010000050.1"/>
</dbReference>
<evidence type="ECO:0000313" key="1">
    <source>
        <dbReference type="EMBL" id="MBD3932837.1"/>
    </source>
</evidence>
<dbReference type="AlphaFoldDB" id="A0A927ID84"/>
<dbReference type="Proteomes" id="UP000632289">
    <property type="component" value="Unassembled WGS sequence"/>
</dbReference>
<protein>
    <submittedName>
        <fullName evidence="1">DUF2993 domain-containing protein</fullName>
    </submittedName>
</protein>
<dbReference type="EMBL" id="JACXYU010000007">
    <property type="protein sequence ID" value="MBD3932837.1"/>
    <property type="molecule type" value="Genomic_DNA"/>
</dbReference>
<reference evidence="1" key="1">
    <citation type="submission" date="2020-09" db="EMBL/GenBank/DDBJ databases">
        <title>Secondary metabolite and genome analysis of marine Streptomyces chumphonensis KK1-2T.</title>
        <authorList>
            <person name="Phongsopitanun W."/>
            <person name="Kanchanasin P."/>
            <person name="Pittayakhajonwut P."/>
            <person name="Suwanborirux K."/>
            <person name="Tanasupawat S."/>
        </authorList>
    </citation>
    <scope>NUCLEOTIDE SEQUENCE</scope>
    <source>
        <strain evidence="1">KK1-2</strain>
    </source>
</reference>
<keyword evidence="2" id="KW-1185">Reference proteome</keyword>
<sequence length="236" mass="24784">MPRGLRITLVILLVLGGLFVGADRLAVHFAESRLADEVRSARSAEDVEVSIGGFPFLTQIAGRDLESVDITISGMTTDNGERTLEVRKFDVRARDIALNSGYSGGVAQEATGTAYLTYEDLSAAADEGVSLAYGGAAEGGASKVEVTGSVYVPLLDRTIERSTTSTISVENGDTIRLRADEVPGEGIPGVEELIREKIDYTRQIDGLPSGVALTGIKATEDGVEVAFSGSRVSVTG</sequence>
<accession>A0A927ID84</accession>
<gene>
    <name evidence="1" type="ORF">IF129_14910</name>
</gene>
<proteinExistence type="predicted"/>
<name>A0A927ID84_9ACTN</name>
<dbReference type="InterPro" id="IPR021373">
    <property type="entry name" value="DUF2993"/>
</dbReference>
<dbReference type="Pfam" id="PF11209">
    <property type="entry name" value="LmeA"/>
    <property type="match status" value="1"/>
</dbReference>
<evidence type="ECO:0000313" key="2">
    <source>
        <dbReference type="Proteomes" id="UP000632289"/>
    </source>
</evidence>
<organism evidence="1 2">
    <name type="scientific">Streptomyces chumphonensis</name>
    <dbReference type="NCBI Taxonomy" id="1214925"/>
    <lineage>
        <taxon>Bacteria</taxon>
        <taxon>Bacillati</taxon>
        <taxon>Actinomycetota</taxon>
        <taxon>Actinomycetes</taxon>
        <taxon>Kitasatosporales</taxon>
        <taxon>Streptomycetaceae</taxon>
        <taxon>Streptomyces</taxon>
    </lineage>
</organism>
<comment type="caution">
    <text evidence="1">The sequence shown here is derived from an EMBL/GenBank/DDBJ whole genome shotgun (WGS) entry which is preliminary data.</text>
</comment>